<evidence type="ECO:0000256" key="5">
    <source>
        <dbReference type="ARBA" id="ARBA00022737"/>
    </source>
</evidence>
<dbReference type="InterPro" id="IPR039910">
    <property type="entry name" value="D15-like"/>
</dbReference>
<dbReference type="GO" id="GO:0043165">
    <property type="term" value="P:Gram-negative-bacterium-type cell outer membrane assembly"/>
    <property type="evidence" value="ECO:0007669"/>
    <property type="project" value="UniProtKB-UniRule"/>
</dbReference>
<evidence type="ECO:0000256" key="6">
    <source>
        <dbReference type="ARBA" id="ARBA00023136"/>
    </source>
</evidence>
<dbReference type="InterPro" id="IPR000184">
    <property type="entry name" value="Bac_surfAg_D15"/>
</dbReference>
<feature type="domain" description="POTRA" evidence="10">
    <location>
        <begin position="364"/>
        <end position="437"/>
    </location>
</feature>
<name>A0A443LTG5_9RHOB</name>
<dbReference type="AlphaFoldDB" id="A0A443LTG5"/>
<evidence type="ECO:0000313" key="11">
    <source>
        <dbReference type="EMBL" id="RWR52465.1"/>
    </source>
</evidence>
<feature type="domain" description="POTRA" evidence="10">
    <location>
        <begin position="111"/>
        <end position="188"/>
    </location>
</feature>
<keyword evidence="2 8" id="KW-1134">Transmembrane beta strand</keyword>
<dbReference type="GO" id="GO:0009279">
    <property type="term" value="C:cell outer membrane"/>
    <property type="evidence" value="ECO:0007669"/>
    <property type="project" value="UniProtKB-SubCell"/>
</dbReference>
<keyword evidence="4 8" id="KW-0732">Signal</keyword>
<dbReference type="NCBIfam" id="TIGR03303">
    <property type="entry name" value="OM_YaeT"/>
    <property type="match status" value="1"/>
</dbReference>
<keyword evidence="7 8" id="KW-0998">Cell outer membrane</keyword>
<dbReference type="OrthoDB" id="9803054at2"/>
<gene>
    <name evidence="8 11" type="primary">bamA</name>
    <name evidence="11" type="ORF">EOW65_02500</name>
</gene>
<keyword evidence="6 8" id="KW-0472">Membrane</keyword>
<feature type="domain" description="POTRA" evidence="10">
    <location>
        <begin position="43"/>
        <end position="110"/>
    </location>
</feature>
<comment type="subunit">
    <text evidence="8">Part of the Bam complex.</text>
</comment>
<comment type="function">
    <text evidence="8">Part of the outer membrane protein assembly complex, which is involved in assembly and insertion of beta-barrel proteins into the outer membrane.</text>
</comment>
<comment type="caution">
    <text evidence="11">The sequence shown here is derived from an EMBL/GenBank/DDBJ whole genome shotgun (WGS) entry which is preliminary data.</text>
</comment>
<evidence type="ECO:0000259" key="10">
    <source>
        <dbReference type="PROSITE" id="PS51779"/>
    </source>
</evidence>
<keyword evidence="5 8" id="KW-0677">Repeat</keyword>
<evidence type="ECO:0000256" key="7">
    <source>
        <dbReference type="ARBA" id="ARBA00023237"/>
    </source>
</evidence>
<keyword evidence="12" id="KW-1185">Reference proteome</keyword>
<comment type="subcellular location">
    <subcellularLocation>
        <location evidence="8">Cell outer membrane</location>
    </subcellularLocation>
    <subcellularLocation>
        <location evidence="1">Membrane</location>
    </subcellularLocation>
</comment>
<dbReference type="EMBL" id="SAVB01000002">
    <property type="protein sequence ID" value="RWR52465.1"/>
    <property type="molecule type" value="Genomic_DNA"/>
</dbReference>
<organism evidence="11 12">
    <name type="scientific">Paenirhodobacter ferrireducens</name>
    <dbReference type="NCBI Taxonomy" id="1215032"/>
    <lineage>
        <taxon>Bacteria</taxon>
        <taxon>Pseudomonadati</taxon>
        <taxon>Pseudomonadota</taxon>
        <taxon>Alphaproteobacteria</taxon>
        <taxon>Rhodobacterales</taxon>
        <taxon>Rhodobacter group</taxon>
        <taxon>Paenirhodobacter</taxon>
    </lineage>
</organism>
<evidence type="ECO:0000256" key="1">
    <source>
        <dbReference type="ARBA" id="ARBA00004370"/>
    </source>
</evidence>
<evidence type="ECO:0000256" key="4">
    <source>
        <dbReference type="ARBA" id="ARBA00022729"/>
    </source>
</evidence>
<sequence>MTNRRKNAFLGRSLLTTRLVAVTLLGGGFAAALPPVAAMAQEYRFSQVKIEGNDTIEAATILAYAKIARGSAVSAAQLNDAYQRIQGSGLFEKVDLVPQGSTLVIRVQEFPSVNIVSFEGNKVLKDSVLASQVKTQPRKVYNPAMVEADAAEIAKGYADAGRPNVRVDPKVIKRPNNRVDVVFEVKEGYVSEVERISFTGNTAYSDRRLRDVLQTKQAGILHRLIQRDSFIADRVDLDRQLLTDFYHSRGYPDVQVTGVSSEMARDRQGFFMTFNIREGQQYHFGKISTVSEVPELDAKDFEKLAKIREGVIYSPTAIDLAITRMEETALRKGANFVRVDPRITRDPKTQTLNVEFALVRGERVFVERIDIEGNTTTLDSVIRREFHTVEGDPFNPREIRNSAERIRALGFFTKADVNTRQGSGPDQVIVDVNVEEQPTGSLSFGASYGASSGFGVNVGLQESNFLGRGQYLGVQIGTTSGTQQSDLDFIEPYLLGRDLKFRYHMWYNTTNNDNSDYSTRRQGISPSIEFPLAENSRLELRYTFSRDKLFGLTEYVKDPNNDGVFSDATGSSPILTREAGEKDTSSLGYSYTWDTRRTGIDPRYGFTFKLSQDLAGFGGDVDSLTSTALLRAERKVWNEEVTLRAELEGGMVNKRSNTKLTLLDRFSGNGKIRGFESNGYGPRDLEAPNKDALGGKYFAALRMESEFPIGIPEEYGVTGGLFWDIGSLWGLDDTAGANNVSVDDGMHLRSAIGFSVFWRSAIGPLRLNFSKAIKKEDYDKEQNFDLTISTQF</sequence>
<evidence type="ECO:0000313" key="12">
    <source>
        <dbReference type="Proteomes" id="UP000286594"/>
    </source>
</evidence>
<dbReference type="Gene3D" id="2.40.160.50">
    <property type="entry name" value="membrane protein fhac: a member of the omp85/tpsb transporter family"/>
    <property type="match status" value="1"/>
</dbReference>
<dbReference type="PROSITE" id="PS51779">
    <property type="entry name" value="POTRA"/>
    <property type="match status" value="3"/>
</dbReference>
<dbReference type="GO" id="GO:0051205">
    <property type="term" value="P:protein insertion into membrane"/>
    <property type="evidence" value="ECO:0007669"/>
    <property type="project" value="UniProtKB-UniRule"/>
</dbReference>
<dbReference type="InterPro" id="IPR010827">
    <property type="entry name" value="BamA/TamA_POTRA"/>
</dbReference>
<dbReference type="HAMAP" id="MF_01430">
    <property type="entry name" value="OM_assembly_BamA"/>
    <property type="match status" value="1"/>
</dbReference>
<comment type="similarity">
    <text evidence="8">Belongs to the BamA family.</text>
</comment>
<dbReference type="InterPro" id="IPR023707">
    <property type="entry name" value="OM_assembly_BamA"/>
</dbReference>
<accession>A0A443LTG5</accession>
<dbReference type="PANTHER" id="PTHR12815:SF23">
    <property type="entry name" value="OUTER MEMBRANE PROTEIN ASSEMBLY FACTOR BAMA"/>
    <property type="match status" value="1"/>
</dbReference>
<dbReference type="PIRSF" id="PIRSF006076">
    <property type="entry name" value="OM_assembly_OMP85"/>
    <property type="match status" value="1"/>
</dbReference>
<protein>
    <recommendedName>
        <fullName evidence="8 9">Outer membrane protein assembly factor BamA</fullName>
    </recommendedName>
</protein>
<proteinExistence type="inferred from homology"/>
<evidence type="ECO:0000256" key="3">
    <source>
        <dbReference type="ARBA" id="ARBA00022692"/>
    </source>
</evidence>
<evidence type="ECO:0000256" key="2">
    <source>
        <dbReference type="ARBA" id="ARBA00022452"/>
    </source>
</evidence>
<evidence type="ECO:0000256" key="8">
    <source>
        <dbReference type="HAMAP-Rule" id="MF_01430"/>
    </source>
</evidence>
<dbReference type="Proteomes" id="UP000286594">
    <property type="component" value="Unassembled WGS sequence"/>
</dbReference>
<evidence type="ECO:0000256" key="9">
    <source>
        <dbReference type="NCBIfam" id="TIGR03303"/>
    </source>
</evidence>
<dbReference type="RefSeq" id="WP_128147425.1">
    <property type="nucleotide sequence ID" value="NZ_SAVB01000002.1"/>
</dbReference>
<reference evidence="11 12" key="1">
    <citation type="submission" date="2019-01" db="EMBL/GenBank/DDBJ databases">
        <title>Sinorhodobacter populi sp. nov. isolated from the symptomatic bark tissue of Populus euramericana canker.</title>
        <authorList>
            <person name="Xu G."/>
        </authorList>
    </citation>
    <scope>NUCLEOTIDE SEQUENCE [LARGE SCALE GENOMIC DNA]</scope>
    <source>
        <strain evidence="11 12">CCTCC AB2012026</strain>
    </source>
</reference>
<keyword evidence="3 8" id="KW-0812">Transmembrane</keyword>
<dbReference type="Pfam" id="PF07244">
    <property type="entry name" value="POTRA"/>
    <property type="match status" value="3"/>
</dbReference>
<dbReference type="PANTHER" id="PTHR12815">
    <property type="entry name" value="SORTING AND ASSEMBLY MACHINERY SAMM50 PROTEIN FAMILY MEMBER"/>
    <property type="match status" value="1"/>
</dbReference>
<dbReference type="InterPro" id="IPR034746">
    <property type="entry name" value="POTRA"/>
</dbReference>
<dbReference type="Pfam" id="PF01103">
    <property type="entry name" value="Omp85"/>
    <property type="match status" value="1"/>
</dbReference>
<dbReference type="Gene3D" id="3.10.20.310">
    <property type="entry name" value="membrane protein fhac"/>
    <property type="match status" value="5"/>
</dbReference>